<dbReference type="EMBL" id="LVLJ01002571">
    <property type="protein sequence ID" value="OAE24543.1"/>
    <property type="molecule type" value="Genomic_DNA"/>
</dbReference>
<organism evidence="2 3">
    <name type="scientific">Marchantia polymorpha subsp. ruderalis</name>
    <dbReference type="NCBI Taxonomy" id="1480154"/>
    <lineage>
        <taxon>Eukaryota</taxon>
        <taxon>Viridiplantae</taxon>
        <taxon>Streptophyta</taxon>
        <taxon>Embryophyta</taxon>
        <taxon>Marchantiophyta</taxon>
        <taxon>Marchantiopsida</taxon>
        <taxon>Marchantiidae</taxon>
        <taxon>Marchantiales</taxon>
        <taxon>Marchantiaceae</taxon>
        <taxon>Marchantia</taxon>
    </lineage>
</organism>
<gene>
    <name evidence="2" type="ORF">AXG93_2415s1220</name>
</gene>
<protein>
    <submittedName>
        <fullName evidence="2">Uncharacterized protein</fullName>
    </submittedName>
</protein>
<comment type="caution">
    <text evidence="2">The sequence shown here is derived from an EMBL/GenBank/DDBJ whole genome shotgun (WGS) entry which is preliminary data.</text>
</comment>
<feature type="region of interest" description="Disordered" evidence="1">
    <location>
        <begin position="50"/>
        <end position="70"/>
    </location>
</feature>
<evidence type="ECO:0000313" key="3">
    <source>
        <dbReference type="Proteomes" id="UP000077202"/>
    </source>
</evidence>
<evidence type="ECO:0000256" key="1">
    <source>
        <dbReference type="SAM" id="MobiDB-lite"/>
    </source>
</evidence>
<reference evidence="2" key="1">
    <citation type="submission" date="2016-03" db="EMBL/GenBank/DDBJ databases">
        <title>Mechanisms controlling the formation of the plant cell surface in tip-growing cells are functionally conserved among land plants.</title>
        <authorList>
            <person name="Honkanen S."/>
            <person name="Jones V.A."/>
            <person name="Morieri G."/>
            <person name="Champion C."/>
            <person name="Hetherington A.J."/>
            <person name="Kelly S."/>
            <person name="Saint-Marcoux D."/>
            <person name="Proust H."/>
            <person name="Prescott H."/>
            <person name="Dolan L."/>
        </authorList>
    </citation>
    <scope>NUCLEOTIDE SEQUENCE [LARGE SCALE GENOMIC DNA]</scope>
    <source>
        <tissue evidence="2">Whole gametophyte</tissue>
    </source>
</reference>
<evidence type="ECO:0000313" key="2">
    <source>
        <dbReference type="EMBL" id="OAE24543.1"/>
    </source>
</evidence>
<proteinExistence type="predicted"/>
<dbReference type="Proteomes" id="UP000077202">
    <property type="component" value="Unassembled WGS sequence"/>
</dbReference>
<sequence>MWRFGVPSRRRCLKGNHIEADELASSLNAGLRGTSEFSRNHEKRRINITHPRPLEGQGNRVARQGTAASKAKPAERCPDVKFAAARLICRIYREENLVLTRTYRFELQASKNPVSPHSGRRALSGEEPHQRLRFSLSFAAVLSFGSFAIAIDYGPSVTTNSVQEAGCKSKFMNRLNLMLDEAAFATANAASSSDLSRLSLGKLSYVSV</sequence>
<dbReference type="AlphaFoldDB" id="A0A176VVV5"/>
<accession>A0A176VVV5</accession>
<name>A0A176VVV5_MARPO</name>
<keyword evidence="3" id="KW-1185">Reference proteome</keyword>